<dbReference type="EMBL" id="CP046244">
    <property type="protein sequence ID" value="QGP92729.1"/>
    <property type="molecule type" value="Genomic_DNA"/>
</dbReference>
<dbReference type="AlphaFoldDB" id="A0A6I5ZSN0"/>
<keyword evidence="2" id="KW-1185">Reference proteome</keyword>
<proteinExistence type="predicted"/>
<sequence length="69" mass="8044">MPKYLKADIERGFILAYYELVKGCRVSLDFPGENTRCWKCSRRLKKATGVDLPVRYEGLSKGYLFLIYC</sequence>
<name>A0A6I5ZSN0_9FIRM</name>
<reference evidence="1 2" key="1">
    <citation type="submission" date="2019-11" db="EMBL/GenBank/DDBJ databases">
        <title>Genome sequence of Moorella glycerini DSM11254.</title>
        <authorList>
            <person name="Poehlein A."/>
            <person name="Boeer T."/>
            <person name="Daniel R."/>
        </authorList>
    </citation>
    <scope>NUCLEOTIDE SEQUENCE [LARGE SCALE GENOMIC DNA]</scope>
    <source>
        <strain evidence="1 2">DSM 11254</strain>
    </source>
</reference>
<organism evidence="1 2">
    <name type="scientific">Neomoorella glycerini</name>
    <dbReference type="NCBI Taxonomy" id="55779"/>
    <lineage>
        <taxon>Bacteria</taxon>
        <taxon>Bacillati</taxon>
        <taxon>Bacillota</taxon>
        <taxon>Clostridia</taxon>
        <taxon>Neomoorellales</taxon>
        <taxon>Neomoorellaceae</taxon>
        <taxon>Neomoorella</taxon>
    </lineage>
</organism>
<accession>A0A6I5ZSN0</accession>
<protein>
    <submittedName>
        <fullName evidence="1">Uncharacterized protein</fullName>
    </submittedName>
</protein>
<dbReference type="Proteomes" id="UP000425916">
    <property type="component" value="Chromosome"/>
</dbReference>
<evidence type="ECO:0000313" key="2">
    <source>
        <dbReference type="Proteomes" id="UP000425916"/>
    </source>
</evidence>
<evidence type="ECO:0000313" key="1">
    <source>
        <dbReference type="EMBL" id="QGP92729.1"/>
    </source>
</evidence>
<gene>
    <name evidence="1" type="ORF">MGLY_21180</name>
</gene>